<dbReference type="FunFam" id="2.160.20.10:FF:000036">
    <property type="entry name" value="Pectate lyase A"/>
    <property type="match status" value="1"/>
</dbReference>
<keyword evidence="8 9" id="KW-0456">Lyase</keyword>
<dbReference type="InterPro" id="IPR011050">
    <property type="entry name" value="Pectin_lyase_fold/virulence"/>
</dbReference>
<evidence type="ECO:0000259" key="11">
    <source>
        <dbReference type="PROSITE" id="PS51164"/>
    </source>
</evidence>
<dbReference type="PANTHER" id="PTHR31683">
    <property type="entry name" value="PECTATE LYASE 18-RELATED"/>
    <property type="match status" value="1"/>
</dbReference>
<dbReference type="EMBL" id="WIUZ02000005">
    <property type="protein sequence ID" value="KAF9786728.1"/>
    <property type="molecule type" value="Genomic_DNA"/>
</dbReference>
<reference evidence="12" key="1">
    <citation type="journal article" date="2020" name="Nat. Commun.">
        <title>Large-scale genome sequencing of mycorrhizal fungi provides insights into the early evolution of symbiotic traits.</title>
        <authorList>
            <person name="Miyauchi S."/>
            <person name="Kiss E."/>
            <person name="Kuo A."/>
            <person name="Drula E."/>
            <person name="Kohler A."/>
            <person name="Sanchez-Garcia M."/>
            <person name="Morin E."/>
            <person name="Andreopoulos B."/>
            <person name="Barry K.W."/>
            <person name="Bonito G."/>
            <person name="Buee M."/>
            <person name="Carver A."/>
            <person name="Chen C."/>
            <person name="Cichocki N."/>
            <person name="Clum A."/>
            <person name="Culley D."/>
            <person name="Crous P.W."/>
            <person name="Fauchery L."/>
            <person name="Girlanda M."/>
            <person name="Hayes R.D."/>
            <person name="Keri Z."/>
            <person name="LaButti K."/>
            <person name="Lipzen A."/>
            <person name="Lombard V."/>
            <person name="Magnuson J."/>
            <person name="Maillard F."/>
            <person name="Murat C."/>
            <person name="Nolan M."/>
            <person name="Ohm R.A."/>
            <person name="Pangilinan J."/>
            <person name="Pereira M.F."/>
            <person name="Perotto S."/>
            <person name="Peter M."/>
            <person name="Pfister S."/>
            <person name="Riley R."/>
            <person name="Sitrit Y."/>
            <person name="Stielow J.B."/>
            <person name="Szollosi G."/>
            <person name="Zifcakova L."/>
            <person name="Stursova M."/>
            <person name="Spatafora J.W."/>
            <person name="Tedersoo L."/>
            <person name="Vaario L.M."/>
            <person name="Yamada A."/>
            <person name="Yan M."/>
            <person name="Wang P."/>
            <person name="Xu J."/>
            <person name="Bruns T."/>
            <person name="Baldrian P."/>
            <person name="Vilgalys R."/>
            <person name="Dunand C."/>
            <person name="Henrissat B."/>
            <person name="Grigoriev I.V."/>
            <person name="Hibbett D."/>
            <person name="Nagy L.G."/>
            <person name="Martin F.M."/>
        </authorList>
    </citation>
    <scope>NUCLEOTIDE SEQUENCE</scope>
    <source>
        <strain evidence="12">UH-Tt-Lm1</strain>
    </source>
</reference>
<dbReference type="Gene3D" id="2.160.20.10">
    <property type="entry name" value="Single-stranded right-handed beta-helix, Pectin lyase-like"/>
    <property type="match status" value="1"/>
</dbReference>
<dbReference type="Proteomes" id="UP000736335">
    <property type="component" value="Unassembled WGS sequence"/>
</dbReference>
<comment type="catalytic activity">
    <reaction evidence="1">
        <text>Eliminative cleavage of (1-&gt;4)-alpha-D-galacturonan to give oligosaccharides with 4-deoxy-alpha-D-galact-4-enuronosyl groups at their non-reducing ends.</text>
        <dbReference type="EC" id="4.2.2.2"/>
    </reaction>
</comment>
<keyword evidence="13" id="KW-1185">Reference proteome</keyword>
<keyword evidence="9" id="KW-0624">Polysaccharide degradation</keyword>
<evidence type="ECO:0000256" key="1">
    <source>
        <dbReference type="ARBA" id="ARBA00000695"/>
    </source>
</evidence>
<sequence>MNCFVFLLVVLAGLISSAAAKVQIYGQCGGAGYKGDVTCVSGTVCFVVNKYYSQCRNIPAIRASDTVSGYAALGGTTGGAGGPTVRVSTLDALKAAVAGNSPKTVILTSSLSGNESIKIGANKSVLGANGGVTLHGVGLRILGVSNVIVRNLKISKVLASAGDAIGVQKSSRVWVDHVDLFSDMDHDKDFYDGLLDITHGSTFVTVSWSYLHDHWKVSLVGHSDDNGAEDKALTVTYHNNYFANANSRNPSFRFGTGHIYNNYYDNVGDGIDTRKGAQLLVENNVFVSTKKALFSTDNGYAVARGNDFGGAVNDAPAGTLTSVPYKYTLSSLDSVRSGVPSGAGASLSF</sequence>
<evidence type="ECO:0000256" key="2">
    <source>
        <dbReference type="ARBA" id="ARBA00004613"/>
    </source>
</evidence>
<comment type="similarity">
    <text evidence="3 9">Belongs to the polysaccharide lyase 1 family.</text>
</comment>
<dbReference type="GO" id="GO:0030570">
    <property type="term" value="F:pectate lyase activity"/>
    <property type="evidence" value="ECO:0007669"/>
    <property type="project" value="UniProtKB-EC"/>
</dbReference>
<dbReference type="Pfam" id="PF00544">
    <property type="entry name" value="Pectate_lyase_4"/>
    <property type="match status" value="1"/>
</dbReference>
<evidence type="ECO:0000313" key="12">
    <source>
        <dbReference type="EMBL" id="KAF9786728.1"/>
    </source>
</evidence>
<keyword evidence="5 9" id="KW-0964">Secreted</keyword>
<dbReference type="EC" id="4.2.2.2" evidence="4"/>
<dbReference type="GO" id="GO:0046872">
    <property type="term" value="F:metal ion binding"/>
    <property type="evidence" value="ECO:0007669"/>
    <property type="project" value="UniProtKB-KW"/>
</dbReference>
<dbReference type="PANTHER" id="PTHR31683:SF18">
    <property type="entry name" value="PECTATE LYASE 21-RELATED"/>
    <property type="match status" value="1"/>
</dbReference>
<dbReference type="InterPro" id="IPR012334">
    <property type="entry name" value="Pectin_lyas_fold"/>
</dbReference>
<evidence type="ECO:0000256" key="8">
    <source>
        <dbReference type="ARBA" id="ARBA00023239"/>
    </source>
</evidence>
<feature type="chain" id="PRO_5040428899" description="pectate lyase" evidence="10">
    <location>
        <begin position="21"/>
        <end position="349"/>
    </location>
</feature>
<feature type="domain" description="CBM1" evidence="11">
    <location>
        <begin position="20"/>
        <end position="56"/>
    </location>
</feature>
<evidence type="ECO:0000256" key="7">
    <source>
        <dbReference type="ARBA" id="ARBA00022729"/>
    </source>
</evidence>
<evidence type="ECO:0000256" key="3">
    <source>
        <dbReference type="ARBA" id="ARBA00010980"/>
    </source>
</evidence>
<dbReference type="GO" id="GO:0000272">
    <property type="term" value="P:polysaccharide catabolic process"/>
    <property type="evidence" value="ECO:0007669"/>
    <property type="project" value="UniProtKB-KW"/>
</dbReference>
<dbReference type="SMART" id="SM00236">
    <property type="entry name" value="fCBD"/>
    <property type="match status" value="1"/>
</dbReference>
<accession>A0A9P6HGU5</accession>
<keyword evidence="9" id="KW-0119">Carbohydrate metabolism</keyword>
<dbReference type="PROSITE" id="PS51164">
    <property type="entry name" value="CBM1_2"/>
    <property type="match status" value="1"/>
</dbReference>
<dbReference type="InterPro" id="IPR045032">
    <property type="entry name" value="PEL"/>
</dbReference>
<dbReference type="Pfam" id="PF00734">
    <property type="entry name" value="CBM_1"/>
    <property type="match status" value="1"/>
</dbReference>
<dbReference type="SMART" id="SM00656">
    <property type="entry name" value="Amb_all"/>
    <property type="match status" value="1"/>
</dbReference>
<comment type="subcellular location">
    <subcellularLocation>
        <location evidence="2 9">Secreted</location>
    </subcellularLocation>
</comment>
<dbReference type="PROSITE" id="PS00562">
    <property type="entry name" value="CBM1_1"/>
    <property type="match status" value="1"/>
</dbReference>
<proteinExistence type="inferred from homology"/>
<dbReference type="GO" id="GO:0005576">
    <property type="term" value="C:extracellular region"/>
    <property type="evidence" value="ECO:0007669"/>
    <property type="project" value="UniProtKB-SubCell"/>
</dbReference>
<dbReference type="OrthoDB" id="1637350at2759"/>
<dbReference type="SUPFAM" id="SSF57180">
    <property type="entry name" value="Cellulose-binding domain"/>
    <property type="match status" value="1"/>
</dbReference>
<dbReference type="GO" id="GO:0030248">
    <property type="term" value="F:cellulose binding"/>
    <property type="evidence" value="ECO:0007669"/>
    <property type="project" value="InterPro"/>
</dbReference>
<evidence type="ECO:0000256" key="9">
    <source>
        <dbReference type="RuleBase" id="RU361173"/>
    </source>
</evidence>
<keyword evidence="6" id="KW-0479">Metal-binding</keyword>
<dbReference type="SUPFAM" id="SSF51126">
    <property type="entry name" value="Pectin lyase-like"/>
    <property type="match status" value="1"/>
</dbReference>
<evidence type="ECO:0000256" key="10">
    <source>
        <dbReference type="SAM" id="SignalP"/>
    </source>
</evidence>
<organism evidence="12 13">
    <name type="scientific">Thelephora terrestris</name>
    <dbReference type="NCBI Taxonomy" id="56493"/>
    <lineage>
        <taxon>Eukaryota</taxon>
        <taxon>Fungi</taxon>
        <taxon>Dikarya</taxon>
        <taxon>Basidiomycota</taxon>
        <taxon>Agaricomycotina</taxon>
        <taxon>Agaricomycetes</taxon>
        <taxon>Thelephorales</taxon>
        <taxon>Thelephoraceae</taxon>
        <taxon>Thelephora</taxon>
    </lineage>
</organism>
<dbReference type="InterPro" id="IPR000254">
    <property type="entry name" value="CBD"/>
</dbReference>
<comment type="caution">
    <text evidence="12">The sequence shown here is derived from an EMBL/GenBank/DDBJ whole genome shotgun (WGS) entry which is preliminary data.</text>
</comment>
<feature type="signal peptide" evidence="10">
    <location>
        <begin position="1"/>
        <end position="20"/>
    </location>
</feature>
<keyword evidence="7 10" id="KW-0732">Signal</keyword>
<protein>
    <recommendedName>
        <fullName evidence="4">pectate lyase</fullName>
        <ecNumber evidence="4">4.2.2.2</ecNumber>
    </recommendedName>
</protein>
<dbReference type="InterPro" id="IPR002022">
    <property type="entry name" value="Pec_lyase"/>
</dbReference>
<evidence type="ECO:0000256" key="5">
    <source>
        <dbReference type="ARBA" id="ARBA00022525"/>
    </source>
</evidence>
<name>A0A9P6HGU5_9AGAM</name>
<evidence type="ECO:0000313" key="13">
    <source>
        <dbReference type="Proteomes" id="UP000736335"/>
    </source>
</evidence>
<gene>
    <name evidence="12" type="ORF">BJ322DRAFT_1184833</name>
</gene>
<dbReference type="InterPro" id="IPR035971">
    <property type="entry name" value="CBD_sf"/>
</dbReference>
<evidence type="ECO:0000256" key="6">
    <source>
        <dbReference type="ARBA" id="ARBA00022723"/>
    </source>
</evidence>
<evidence type="ECO:0000256" key="4">
    <source>
        <dbReference type="ARBA" id="ARBA00012272"/>
    </source>
</evidence>
<dbReference type="AlphaFoldDB" id="A0A9P6HGU5"/>
<reference evidence="12" key="2">
    <citation type="submission" date="2020-11" db="EMBL/GenBank/DDBJ databases">
        <authorList>
            <consortium name="DOE Joint Genome Institute"/>
            <person name="Kuo A."/>
            <person name="Miyauchi S."/>
            <person name="Kiss E."/>
            <person name="Drula E."/>
            <person name="Kohler A."/>
            <person name="Sanchez-Garcia M."/>
            <person name="Andreopoulos B."/>
            <person name="Barry K.W."/>
            <person name="Bonito G."/>
            <person name="Buee M."/>
            <person name="Carver A."/>
            <person name="Chen C."/>
            <person name="Cichocki N."/>
            <person name="Clum A."/>
            <person name="Culley D."/>
            <person name="Crous P.W."/>
            <person name="Fauchery L."/>
            <person name="Girlanda M."/>
            <person name="Hayes R."/>
            <person name="Keri Z."/>
            <person name="Labutti K."/>
            <person name="Lipzen A."/>
            <person name="Lombard V."/>
            <person name="Magnuson J."/>
            <person name="Maillard F."/>
            <person name="Morin E."/>
            <person name="Murat C."/>
            <person name="Nolan M."/>
            <person name="Ohm R."/>
            <person name="Pangilinan J."/>
            <person name="Pereira M."/>
            <person name="Perotto S."/>
            <person name="Peter M."/>
            <person name="Riley R."/>
            <person name="Sitrit Y."/>
            <person name="Stielow B."/>
            <person name="Szollosi G."/>
            <person name="Zifcakova L."/>
            <person name="Stursova M."/>
            <person name="Spatafora J.W."/>
            <person name="Tedersoo L."/>
            <person name="Vaario L.-M."/>
            <person name="Yamada A."/>
            <person name="Yan M."/>
            <person name="Wang P."/>
            <person name="Xu J."/>
            <person name="Bruns T."/>
            <person name="Baldrian P."/>
            <person name="Vilgalys R."/>
            <person name="Henrissat B."/>
            <person name="Grigoriev I.V."/>
            <person name="Hibbett D."/>
            <person name="Nagy L.G."/>
            <person name="Martin F.M."/>
        </authorList>
    </citation>
    <scope>NUCLEOTIDE SEQUENCE</scope>
    <source>
        <strain evidence="12">UH-Tt-Lm1</strain>
    </source>
</reference>